<dbReference type="EMBL" id="LAZL01000002">
    <property type="protein sequence ID" value="KMT66937.1"/>
    <property type="molecule type" value="Genomic_DNA"/>
</dbReference>
<dbReference type="Gene3D" id="1.10.1740.10">
    <property type="match status" value="1"/>
</dbReference>
<evidence type="ECO:0000256" key="1">
    <source>
        <dbReference type="ARBA" id="ARBA00010641"/>
    </source>
</evidence>
<feature type="domain" description="RNA polymerase sigma-70 region 2" evidence="5">
    <location>
        <begin position="25"/>
        <end position="90"/>
    </location>
</feature>
<keyword evidence="3" id="KW-0731">Sigma factor</keyword>
<comment type="caution">
    <text evidence="6">The sequence shown here is derived from an EMBL/GenBank/DDBJ whole genome shotgun (WGS) entry which is preliminary data.</text>
</comment>
<gene>
    <name evidence="6" type="ORF">XM47_02220</name>
</gene>
<evidence type="ECO:0000313" key="7">
    <source>
        <dbReference type="Proteomes" id="UP000037600"/>
    </source>
</evidence>
<protein>
    <recommendedName>
        <fullName evidence="5">RNA polymerase sigma-70 region 2 domain-containing protein</fullName>
    </recommendedName>
</protein>
<evidence type="ECO:0000259" key="5">
    <source>
        <dbReference type="Pfam" id="PF04542"/>
    </source>
</evidence>
<dbReference type="InterPro" id="IPR039425">
    <property type="entry name" value="RNA_pol_sigma-70-like"/>
</dbReference>
<proteinExistence type="inferred from homology"/>
<dbReference type="PANTHER" id="PTHR43133">
    <property type="entry name" value="RNA POLYMERASE ECF-TYPE SIGMA FACTO"/>
    <property type="match status" value="1"/>
</dbReference>
<reference evidence="6 7" key="1">
    <citation type="submission" date="2015-04" db="EMBL/GenBank/DDBJ databases">
        <title>Draft Genome Sequence of the Novel Agar-Digesting Marine Bacterium Q1.</title>
        <authorList>
            <person name="Li Y."/>
            <person name="Li D."/>
            <person name="Chen G."/>
            <person name="Du Z."/>
        </authorList>
    </citation>
    <scope>NUCLEOTIDE SEQUENCE [LARGE SCALE GENOMIC DNA]</scope>
    <source>
        <strain evidence="6 7">Q1</strain>
    </source>
</reference>
<dbReference type="InterPro" id="IPR013325">
    <property type="entry name" value="RNA_pol_sigma_r2"/>
</dbReference>
<sequence>MNSDDERKTIAKAQNGDNAAFAQIIMKYQDDVRAFLAVRMQHIIDADDLAQEAFIIAHRKLKDFDNSRAFSPWIKGIALNQLKDFYRRSNAHLNSDISDFEEILSDEIENKLSNQDENSMLVALEQCLEKVDDKFHKLIKQHYTEGYTVDELTKIHQVKHSAMTMRLHRIREKLRNCIDKRLTGTMA</sequence>
<evidence type="ECO:0000256" key="3">
    <source>
        <dbReference type="ARBA" id="ARBA00023082"/>
    </source>
</evidence>
<name>A0A0J8GVZ9_9ALTE</name>
<organism evidence="6 7">
    <name type="scientific">Catenovulum maritimum</name>
    <dbReference type="NCBI Taxonomy" id="1513271"/>
    <lineage>
        <taxon>Bacteria</taxon>
        <taxon>Pseudomonadati</taxon>
        <taxon>Pseudomonadota</taxon>
        <taxon>Gammaproteobacteria</taxon>
        <taxon>Alteromonadales</taxon>
        <taxon>Alteromonadaceae</taxon>
        <taxon>Catenovulum</taxon>
    </lineage>
</organism>
<accession>A0A0J8GVZ9</accession>
<keyword evidence="4" id="KW-0804">Transcription</keyword>
<dbReference type="NCBIfam" id="TIGR02937">
    <property type="entry name" value="sigma70-ECF"/>
    <property type="match status" value="1"/>
</dbReference>
<dbReference type="InterPro" id="IPR036388">
    <property type="entry name" value="WH-like_DNA-bd_sf"/>
</dbReference>
<comment type="similarity">
    <text evidence="1">Belongs to the sigma-70 factor family. ECF subfamily.</text>
</comment>
<dbReference type="SUPFAM" id="SSF88946">
    <property type="entry name" value="Sigma2 domain of RNA polymerase sigma factors"/>
    <property type="match status" value="1"/>
</dbReference>
<keyword evidence="7" id="KW-1185">Reference proteome</keyword>
<dbReference type="Gene3D" id="1.10.10.10">
    <property type="entry name" value="Winged helix-like DNA-binding domain superfamily/Winged helix DNA-binding domain"/>
    <property type="match status" value="1"/>
</dbReference>
<dbReference type="GO" id="GO:0006352">
    <property type="term" value="P:DNA-templated transcription initiation"/>
    <property type="evidence" value="ECO:0007669"/>
    <property type="project" value="InterPro"/>
</dbReference>
<dbReference type="SUPFAM" id="SSF88659">
    <property type="entry name" value="Sigma3 and sigma4 domains of RNA polymerase sigma factors"/>
    <property type="match status" value="1"/>
</dbReference>
<dbReference type="STRING" id="1513271.XM47_02220"/>
<evidence type="ECO:0000256" key="4">
    <source>
        <dbReference type="ARBA" id="ARBA00023163"/>
    </source>
</evidence>
<evidence type="ECO:0000256" key="2">
    <source>
        <dbReference type="ARBA" id="ARBA00023015"/>
    </source>
</evidence>
<dbReference type="InterPro" id="IPR013324">
    <property type="entry name" value="RNA_pol_sigma_r3/r4-like"/>
</dbReference>
<dbReference type="PANTHER" id="PTHR43133:SF51">
    <property type="entry name" value="RNA POLYMERASE SIGMA FACTOR"/>
    <property type="match status" value="1"/>
</dbReference>
<keyword evidence="2" id="KW-0805">Transcription regulation</keyword>
<dbReference type="Pfam" id="PF04542">
    <property type="entry name" value="Sigma70_r2"/>
    <property type="match status" value="1"/>
</dbReference>
<dbReference type="Proteomes" id="UP000037600">
    <property type="component" value="Unassembled WGS sequence"/>
</dbReference>
<dbReference type="AlphaFoldDB" id="A0A0J8GVZ9"/>
<dbReference type="RefSeq" id="WP_048688925.1">
    <property type="nucleotide sequence ID" value="NZ_KQ130482.1"/>
</dbReference>
<dbReference type="InterPro" id="IPR014284">
    <property type="entry name" value="RNA_pol_sigma-70_dom"/>
</dbReference>
<evidence type="ECO:0000313" key="6">
    <source>
        <dbReference type="EMBL" id="KMT66937.1"/>
    </source>
</evidence>
<dbReference type="InterPro" id="IPR007627">
    <property type="entry name" value="RNA_pol_sigma70_r2"/>
</dbReference>
<dbReference type="GO" id="GO:0016987">
    <property type="term" value="F:sigma factor activity"/>
    <property type="evidence" value="ECO:0007669"/>
    <property type="project" value="UniProtKB-KW"/>
</dbReference>